<dbReference type="Proteomes" id="UP001149074">
    <property type="component" value="Unassembled WGS sequence"/>
</dbReference>
<proteinExistence type="predicted"/>
<organism evidence="3 4">
    <name type="scientific">Penicillium argentinense</name>
    <dbReference type="NCBI Taxonomy" id="1131581"/>
    <lineage>
        <taxon>Eukaryota</taxon>
        <taxon>Fungi</taxon>
        <taxon>Dikarya</taxon>
        <taxon>Ascomycota</taxon>
        <taxon>Pezizomycotina</taxon>
        <taxon>Eurotiomycetes</taxon>
        <taxon>Eurotiomycetidae</taxon>
        <taxon>Eurotiales</taxon>
        <taxon>Aspergillaceae</taxon>
        <taxon>Penicillium</taxon>
    </lineage>
</organism>
<gene>
    <name evidence="3" type="ORF">N7532_007159</name>
</gene>
<keyword evidence="4" id="KW-1185">Reference proteome</keyword>
<name>A0A9W9FHC2_9EURO</name>
<comment type="caution">
    <text evidence="3">The sequence shown here is derived from an EMBL/GenBank/DDBJ whole genome shotgun (WGS) entry which is preliminary data.</text>
</comment>
<feature type="compositionally biased region" description="Polar residues" evidence="2">
    <location>
        <begin position="98"/>
        <end position="119"/>
    </location>
</feature>
<dbReference type="RefSeq" id="XP_056475811.1">
    <property type="nucleotide sequence ID" value="XM_056619652.1"/>
</dbReference>
<dbReference type="AlphaFoldDB" id="A0A9W9FHC2"/>
<dbReference type="GeneID" id="81358631"/>
<accession>A0A9W9FHC2</accession>
<dbReference type="PANTHER" id="PTHR42070:SF1">
    <property type="entry name" value="FILAMENT ASSOCIATED PROTEIN, PUTATIVE (AFU_ORTHOLOGUE AFUA_8G06630)-RELATED"/>
    <property type="match status" value="1"/>
</dbReference>
<feature type="compositionally biased region" description="Polar residues" evidence="2">
    <location>
        <begin position="141"/>
        <end position="156"/>
    </location>
</feature>
<evidence type="ECO:0000313" key="4">
    <source>
        <dbReference type="Proteomes" id="UP001149074"/>
    </source>
</evidence>
<keyword evidence="1" id="KW-0175">Coiled coil</keyword>
<reference evidence="3" key="1">
    <citation type="submission" date="2022-11" db="EMBL/GenBank/DDBJ databases">
        <authorList>
            <person name="Petersen C."/>
        </authorList>
    </citation>
    <scope>NUCLEOTIDE SEQUENCE</scope>
    <source>
        <strain evidence="3">IBT 30761</strain>
    </source>
</reference>
<protein>
    <recommendedName>
        <fullName evidence="5">BZIP domain-containing protein</fullName>
    </recommendedName>
</protein>
<sequence length="237" mass="26097">MSSSVRIRDNQRRSRARRKEYIQDLEQRLQKFQTKGIHATREVQEAGRKVAVENSLLRSLLILHGVSDQRVQEYLRAHTADMSLPTSRSEAVLVARSHSGQSPRLNTVDSGVPSPSNYARNDPSPERTATEPTSSTSSSSQVTYQQVAISDSQISDGDSELSVPFDSPAPDTSTLPPPSRHQDSRQSGQCTPCETAAGIISSTRSYPDMQDVRSELGCQSSASCMVKNMDIFQLLNE</sequence>
<feature type="compositionally biased region" description="Low complexity" evidence="2">
    <location>
        <begin position="130"/>
        <end position="140"/>
    </location>
</feature>
<dbReference type="CDD" id="cd14688">
    <property type="entry name" value="bZIP_YAP"/>
    <property type="match status" value="1"/>
</dbReference>
<feature type="region of interest" description="Disordered" evidence="2">
    <location>
        <begin position="91"/>
        <end position="191"/>
    </location>
</feature>
<dbReference type="EMBL" id="JAPQKI010000005">
    <property type="protein sequence ID" value="KAJ5100158.1"/>
    <property type="molecule type" value="Genomic_DNA"/>
</dbReference>
<feature type="coiled-coil region" evidence="1">
    <location>
        <begin position="15"/>
        <end position="42"/>
    </location>
</feature>
<reference evidence="3" key="2">
    <citation type="journal article" date="2023" name="IMA Fungus">
        <title>Comparative genomic study of the Penicillium genus elucidates a diverse pangenome and 15 lateral gene transfer events.</title>
        <authorList>
            <person name="Petersen C."/>
            <person name="Sorensen T."/>
            <person name="Nielsen M.R."/>
            <person name="Sondergaard T.E."/>
            <person name="Sorensen J.L."/>
            <person name="Fitzpatrick D.A."/>
            <person name="Frisvad J.C."/>
            <person name="Nielsen K.L."/>
        </authorList>
    </citation>
    <scope>NUCLEOTIDE SEQUENCE</scope>
    <source>
        <strain evidence="3">IBT 30761</strain>
    </source>
</reference>
<evidence type="ECO:0000256" key="1">
    <source>
        <dbReference type="SAM" id="Coils"/>
    </source>
</evidence>
<evidence type="ECO:0000313" key="3">
    <source>
        <dbReference type="EMBL" id="KAJ5100158.1"/>
    </source>
</evidence>
<dbReference type="PANTHER" id="PTHR42070">
    <property type="entry name" value="FILAMENT ASSOCIATED PROTEIN, PUTATIVE (AFU_ORTHOLOGUE AFUA_8G06630)-RELATED"/>
    <property type="match status" value="1"/>
</dbReference>
<dbReference type="OrthoDB" id="4505928at2759"/>
<evidence type="ECO:0000256" key="2">
    <source>
        <dbReference type="SAM" id="MobiDB-lite"/>
    </source>
</evidence>
<evidence type="ECO:0008006" key="5">
    <source>
        <dbReference type="Google" id="ProtNLM"/>
    </source>
</evidence>